<evidence type="ECO:0000313" key="3">
    <source>
        <dbReference type="Proteomes" id="UP000595220"/>
    </source>
</evidence>
<name>A0AAP9Y7U6_9ACTO</name>
<evidence type="ECO:0000313" key="2">
    <source>
        <dbReference type="EMBL" id="QQC44029.1"/>
    </source>
</evidence>
<gene>
    <name evidence="2" type="ORF">I6H42_00900</name>
</gene>
<evidence type="ECO:0000259" key="1">
    <source>
        <dbReference type="Pfam" id="PF14021"/>
    </source>
</evidence>
<feature type="domain" description="TNT" evidence="1">
    <location>
        <begin position="51"/>
        <end position="127"/>
    </location>
</feature>
<dbReference type="RefSeq" id="WP_074632795.1">
    <property type="nucleotide sequence ID" value="NZ_CP066065.1"/>
</dbReference>
<sequence length="150" mass="16689">MDNSQIPDVHSPDFPNTSVLKWTPDGPTVLANMDRATVTTYTSYLAYTHTYGPHVDRLGDPGGKYFWQLPAQGTPFTLEQRALDIYALNDPYYQYRILTLPTGFSIRTGINIPQFSLPGGARQVQFLAGDYVLTANECLQLSILEGKGQN</sequence>
<accession>A0AAP9Y7U6</accession>
<dbReference type="GO" id="GO:0050135">
    <property type="term" value="F:NADP+ nucleosidase activity"/>
    <property type="evidence" value="ECO:0007669"/>
    <property type="project" value="InterPro"/>
</dbReference>
<dbReference type="EMBL" id="CP066065">
    <property type="protein sequence ID" value="QQC44029.1"/>
    <property type="molecule type" value="Genomic_DNA"/>
</dbReference>
<reference evidence="2 3" key="1">
    <citation type="submission" date="2020-12" db="EMBL/GenBank/DDBJ databases">
        <title>FDA dAtabase for Regulatory Grade micrObial Sequences (FDA-ARGOS): Supporting development and validation of Infectious Disease Dx tests.</title>
        <authorList>
            <person name="Sproer C."/>
            <person name="Gronow S."/>
            <person name="Severitt S."/>
            <person name="Schroder I."/>
            <person name="Tallon L."/>
            <person name="Sadzewicz L."/>
            <person name="Zhao X."/>
            <person name="Boylan J."/>
            <person name="Ott S."/>
            <person name="Bowen H."/>
            <person name="Vavikolanu K."/>
            <person name="Mehta A."/>
            <person name="Aluvathingal J."/>
            <person name="Nadendla S."/>
            <person name="Lowell S."/>
            <person name="Myers T."/>
            <person name="Yan Y."/>
            <person name="Sichtig H."/>
        </authorList>
    </citation>
    <scope>NUCLEOTIDE SEQUENCE [LARGE SCALE GENOMIC DNA]</scope>
    <source>
        <strain evidence="2 3">FDAARGOS_985</strain>
    </source>
</reference>
<protein>
    <submittedName>
        <fullName evidence="2">Glycohydrolase toxin TNT-related protein</fullName>
    </submittedName>
</protein>
<dbReference type="Proteomes" id="UP000595220">
    <property type="component" value="Chromosome"/>
</dbReference>
<dbReference type="AlphaFoldDB" id="A0AAP9Y7U6"/>
<organism evidence="2 3">
    <name type="scientific">Schaalia meyeri</name>
    <dbReference type="NCBI Taxonomy" id="52773"/>
    <lineage>
        <taxon>Bacteria</taxon>
        <taxon>Bacillati</taxon>
        <taxon>Actinomycetota</taxon>
        <taxon>Actinomycetes</taxon>
        <taxon>Actinomycetales</taxon>
        <taxon>Actinomycetaceae</taxon>
        <taxon>Schaalia</taxon>
    </lineage>
</organism>
<keyword evidence="3" id="KW-1185">Reference proteome</keyword>
<dbReference type="InterPro" id="IPR025331">
    <property type="entry name" value="TNT"/>
</dbReference>
<dbReference type="Pfam" id="PF14021">
    <property type="entry name" value="TNT"/>
    <property type="match status" value="1"/>
</dbReference>
<proteinExistence type="predicted"/>